<accession>A0A2N6D0N8</accession>
<dbReference type="AlphaFoldDB" id="A0A2N6D0N8"/>
<evidence type="ECO:0000313" key="1">
    <source>
        <dbReference type="EMBL" id="PLX63234.1"/>
    </source>
</evidence>
<dbReference type="Proteomes" id="UP000235015">
    <property type="component" value="Unassembled WGS sequence"/>
</dbReference>
<name>A0A2N6D0N8_9GAMM</name>
<dbReference type="RefSeq" id="WP_273437830.1">
    <property type="nucleotide sequence ID" value="NZ_PKUN01000002.1"/>
</dbReference>
<dbReference type="EMBL" id="PKUN01000002">
    <property type="protein sequence ID" value="PLX63234.1"/>
    <property type="molecule type" value="Genomic_DNA"/>
</dbReference>
<dbReference type="STRING" id="1111735.GCA_000428045_01354"/>
<proteinExistence type="predicted"/>
<sequence>MLDLIPDHLRLFAVIGGLLLLLLLVGSLAQKYEQYMAAKRLAVHRLMVGVQQIEEALEKSRGGGLPSGVGKLLRNELLARYITIRQVFPRKPHISQQVVQAEERARTEPEGSTSVNSAAITSVDSLNRYVIGLNEIYGLLDSQTFGRKLAVSERAALQLKLIDFQLTAASRYYTKVALDYAQTGEWQNAARAARALDSFLLTRPRSSALASQLRNESLELLQAMHDQRLPNEQPAEAGR</sequence>
<reference evidence="1 2" key="1">
    <citation type="submission" date="2017-11" db="EMBL/GenBank/DDBJ databases">
        <title>Genome-resolved metagenomics identifies genetic mobility, metabolic interactions, and unexpected diversity in perchlorate-reducing communities.</title>
        <authorList>
            <person name="Barnum T.P."/>
            <person name="Figueroa I.A."/>
            <person name="Carlstrom C.I."/>
            <person name="Lucas L.N."/>
            <person name="Engelbrektson A.L."/>
            <person name="Coates J.D."/>
        </authorList>
    </citation>
    <scope>NUCLEOTIDE SEQUENCE [LARGE SCALE GENOMIC DNA]</scope>
    <source>
        <strain evidence="1">BM301</strain>
    </source>
</reference>
<protein>
    <submittedName>
        <fullName evidence="1">Uncharacterized protein</fullName>
    </submittedName>
</protein>
<comment type="caution">
    <text evidence="1">The sequence shown here is derived from an EMBL/GenBank/DDBJ whole genome shotgun (WGS) entry which is preliminary data.</text>
</comment>
<evidence type="ECO:0000313" key="2">
    <source>
        <dbReference type="Proteomes" id="UP000235015"/>
    </source>
</evidence>
<gene>
    <name evidence="1" type="ORF">C0630_03550</name>
</gene>
<organism evidence="1 2">
    <name type="scientific">Sedimenticola selenatireducens</name>
    <dbReference type="NCBI Taxonomy" id="191960"/>
    <lineage>
        <taxon>Bacteria</taxon>
        <taxon>Pseudomonadati</taxon>
        <taxon>Pseudomonadota</taxon>
        <taxon>Gammaproteobacteria</taxon>
        <taxon>Chromatiales</taxon>
        <taxon>Sedimenticolaceae</taxon>
        <taxon>Sedimenticola</taxon>
    </lineage>
</organism>